<evidence type="ECO:0000256" key="2">
    <source>
        <dbReference type="ARBA" id="ARBA00022723"/>
    </source>
</evidence>
<reference evidence="5 6" key="1">
    <citation type="submission" date="2016-11" db="EMBL/GenBank/DDBJ databases">
        <authorList>
            <person name="Jaros S."/>
            <person name="Januszkiewicz K."/>
            <person name="Wedrychowicz H."/>
        </authorList>
    </citation>
    <scope>NUCLEOTIDE SEQUENCE [LARGE SCALE GENOMIC DNA]</scope>
    <source>
        <strain evidence="5 6">DSM 13106</strain>
    </source>
</reference>
<evidence type="ECO:0000259" key="4">
    <source>
        <dbReference type="Pfam" id="PF01814"/>
    </source>
</evidence>
<name>A0A1M5YYI1_9FIRM</name>
<feature type="domain" description="Hemerythrin-like" evidence="4">
    <location>
        <begin position="12"/>
        <end position="129"/>
    </location>
</feature>
<dbReference type="RefSeq" id="WP_072745184.1">
    <property type="nucleotide sequence ID" value="NZ_FQXR01000017.1"/>
</dbReference>
<dbReference type="Proteomes" id="UP000184389">
    <property type="component" value="Unassembled WGS sequence"/>
</dbReference>
<organism evidence="5 6">
    <name type="scientific">Sporanaerobacter acetigenes DSM 13106</name>
    <dbReference type="NCBI Taxonomy" id="1123281"/>
    <lineage>
        <taxon>Bacteria</taxon>
        <taxon>Bacillati</taxon>
        <taxon>Bacillota</taxon>
        <taxon>Tissierellia</taxon>
        <taxon>Tissierellales</taxon>
        <taxon>Sporanaerobacteraceae</taxon>
        <taxon>Sporanaerobacter</taxon>
    </lineage>
</organism>
<dbReference type="CDD" id="cd12107">
    <property type="entry name" value="Hemerythrin"/>
    <property type="match status" value="1"/>
</dbReference>
<keyword evidence="3" id="KW-0408">Iron</keyword>
<dbReference type="GO" id="GO:0046872">
    <property type="term" value="F:metal ion binding"/>
    <property type="evidence" value="ECO:0007669"/>
    <property type="project" value="UniProtKB-KW"/>
</dbReference>
<keyword evidence="2" id="KW-0479">Metal-binding</keyword>
<dbReference type="Gene3D" id="1.20.120.50">
    <property type="entry name" value="Hemerythrin-like"/>
    <property type="match status" value="1"/>
</dbReference>
<dbReference type="NCBIfam" id="NF033749">
    <property type="entry name" value="bact_hemeryth"/>
    <property type="match status" value="1"/>
</dbReference>
<gene>
    <name evidence="5" type="ORF">SAMN02745180_02560</name>
</gene>
<dbReference type="SUPFAM" id="SSF47188">
    <property type="entry name" value="Hemerythrin-like"/>
    <property type="match status" value="1"/>
</dbReference>
<dbReference type="InterPro" id="IPR050669">
    <property type="entry name" value="Hemerythrin"/>
</dbReference>
<dbReference type="InterPro" id="IPR035938">
    <property type="entry name" value="Hemerythrin-like_sf"/>
</dbReference>
<evidence type="ECO:0000256" key="3">
    <source>
        <dbReference type="ARBA" id="ARBA00023004"/>
    </source>
</evidence>
<dbReference type="OrthoDB" id="9797092at2"/>
<keyword evidence="6" id="KW-1185">Reference proteome</keyword>
<protein>
    <submittedName>
        <fullName evidence="5">Hemerythrin</fullName>
    </submittedName>
</protein>
<proteinExistence type="inferred from homology"/>
<evidence type="ECO:0000313" key="6">
    <source>
        <dbReference type="Proteomes" id="UP000184389"/>
    </source>
</evidence>
<dbReference type="EMBL" id="FQXR01000017">
    <property type="protein sequence ID" value="SHI17086.1"/>
    <property type="molecule type" value="Genomic_DNA"/>
</dbReference>
<dbReference type="PANTHER" id="PTHR37164">
    <property type="entry name" value="BACTERIOHEMERYTHRIN"/>
    <property type="match status" value="1"/>
</dbReference>
<comment type="similarity">
    <text evidence="1">Belongs to the hemerythrin family.</text>
</comment>
<evidence type="ECO:0000313" key="5">
    <source>
        <dbReference type="EMBL" id="SHI17086.1"/>
    </source>
</evidence>
<sequence length="137" mass="16647">MFKWKDEFSVNVEKIDEQHKELFNLGSKLYTIVSAKDNVDRYDEIMEILSELRRYAIYHFGYEEELMKQYGYENYQKQKIEHAKFIEKITSISQEEVDEKQKKVSTELIAFIANWIENHILKSDMEYKEYFNSKGLY</sequence>
<dbReference type="Pfam" id="PF01814">
    <property type="entry name" value="Hemerythrin"/>
    <property type="match status" value="1"/>
</dbReference>
<accession>A0A1M5YYI1</accession>
<dbReference type="InterPro" id="IPR012827">
    <property type="entry name" value="Hemerythrin_metal-bd"/>
</dbReference>
<dbReference type="NCBIfam" id="TIGR02481">
    <property type="entry name" value="hemeryth_dom"/>
    <property type="match status" value="1"/>
</dbReference>
<evidence type="ECO:0000256" key="1">
    <source>
        <dbReference type="ARBA" id="ARBA00010587"/>
    </source>
</evidence>
<dbReference type="InterPro" id="IPR012312">
    <property type="entry name" value="Hemerythrin-like"/>
</dbReference>
<dbReference type="PANTHER" id="PTHR37164:SF1">
    <property type="entry name" value="BACTERIOHEMERYTHRIN"/>
    <property type="match status" value="1"/>
</dbReference>
<dbReference type="AlphaFoldDB" id="A0A1M5YYI1"/>
<dbReference type="STRING" id="1123281.SAMN02745180_02560"/>